<evidence type="ECO:0000313" key="4">
    <source>
        <dbReference type="Proteomes" id="UP000037069"/>
    </source>
</evidence>
<keyword evidence="2" id="KW-0732">Signal</keyword>
<evidence type="ECO:0000313" key="3">
    <source>
        <dbReference type="EMBL" id="KNC24258.1"/>
    </source>
</evidence>
<feature type="compositionally biased region" description="Low complexity" evidence="1">
    <location>
        <begin position="53"/>
        <end position="65"/>
    </location>
</feature>
<sequence>MKFSLYLISLALLGSTFGVNASKSSDNSTRSFKAKLCAMGKTQFCPPEPIPPTTSTLIPTDIITPTLPPTPPIPTTTDTGLPTTSTTGTSPTTETLEPITDTSPTTSLPDPDATPEQKKRKTRRNGKIRRRVVRG</sequence>
<evidence type="ECO:0000256" key="2">
    <source>
        <dbReference type="SAM" id="SignalP"/>
    </source>
</evidence>
<feature type="compositionally biased region" description="Basic residues" evidence="1">
    <location>
        <begin position="118"/>
        <end position="135"/>
    </location>
</feature>
<gene>
    <name evidence="3" type="ORF">FF38_13377</name>
</gene>
<evidence type="ECO:0000256" key="1">
    <source>
        <dbReference type="SAM" id="MobiDB-lite"/>
    </source>
</evidence>
<feature type="signal peptide" evidence="2">
    <location>
        <begin position="1"/>
        <end position="18"/>
    </location>
</feature>
<reference evidence="3 4" key="1">
    <citation type="journal article" date="2015" name="Nat. Commun.">
        <title>Lucilia cuprina genome unlocks parasitic fly biology to underpin future interventions.</title>
        <authorList>
            <person name="Anstead C.A."/>
            <person name="Korhonen P.K."/>
            <person name="Young N.D."/>
            <person name="Hall R.S."/>
            <person name="Jex A.R."/>
            <person name="Murali S.C."/>
            <person name="Hughes D.S."/>
            <person name="Lee S.F."/>
            <person name="Perry T."/>
            <person name="Stroehlein A.J."/>
            <person name="Ansell B.R."/>
            <person name="Breugelmans B."/>
            <person name="Hofmann A."/>
            <person name="Qu J."/>
            <person name="Dugan S."/>
            <person name="Lee S.L."/>
            <person name="Chao H."/>
            <person name="Dinh H."/>
            <person name="Han Y."/>
            <person name="Doddapaneni H.V."/>
            <person name="Worley K.C."/>
            <person name="Muzny D.M."/>
            <person name="Ioannidis P."/>
            <person name="Waterhouse R.M."/>
            <person name="Zdobnov E.M."/>
            <person name="James P.J."/>
            <person name="Bagnall N.H."/>
            <person name="Kotze A.C."/>
            <person name="Gibbs R.A."/>
            <person name="Richards S."/>
            <person name="Batterham P."/>
            <person name="Gasser R.B."/>
        </authorList>
    </citation>
    <scope>NUCLEOTIDE SEQUENCE [LARGE SCALE GENOMIC DNA]</scope>
    <source>
        <strain evidence="3 4">LS</strain>
        <tissue evidence="3">Full body</tissue>
    </source>
</reference>
<feature type="region of interest" description="Disordered" evidence="1">
    <location>
        <begin position="46"/>
        <end position="135"/>
    </location>
</feature>
<feature type="compositionally biased region" description="Low complexity" evidence="1">
    <location>
        <begin position="75"/>
        <end position="111"/>
    </location>
</feature>
<dbReference type="AlphaFoldDB" id="A0A0L0BW55"/>
<comment type="caution">
    <text evidence="3">The sequence shown here is derived from an EMBL/GenBank/DDBJ whole genome shotgun (WGS) entry which is preliminary data.</text>
</comment>
<organism evidence="3 4">
    <name type="scientific">Lucilia cuprina</name>
    <name type="common">Green bottle fly</name>
    <name type="synonym">Australian sheep blowfly</name>
    <dbReference type="NCBI Taxonomy" id="7375"/>
    <lineage>
        <taxon>Eukaryota</taxon>
        <taxon>Metazoa</taxon>
        <taxon>Ecdysozoa</taxon>
        <taxon>Arthropoda</taxon>
        <taxon>Hexapoda</taxon>
        <taxon>Insecta</taxon>
        <taxon>Pterygota</taxon>
        <taxon>Neoptera</taxon>
        <taxon>Endopterygota</taxon>
        <taxon>Diptera</taxon>
        <taxon>Brachycera</taxon>
        <taxon>Muscomorpha</taxon>
        <taxon>Oestroidea</taxon>
        <taxon>Calliphoridae</taxon>
        <taxon>Luciliinae</taxon>
        <taxon>Lucilia</taxon>
    </lineage>
</organism>
<keyword evidence="4" id="KW-1185">Reference proteome</keyword>
<accession>A0A0L0BW55</accession>
<dbReference type="EMBL" id="JRES01001248">
    <property type="protein sequence ID" value="KNC24258.1"/>
    <property type="molecule type" value="Genomic_DNA"/>
</dbReference>
<proteinExistence type="predicted"/>
<dbReference type="Proteomes" id="UP000037069">
    <property type="component" value="Unassembled WGS sequence"/>
</dbReference>
<name>A0A0L0BW55_LUCCU</name>
<feature type="chain" id="PRO_5005535352" evidence="2">
    <location>
        <begin position="19"/>
        <end position="135"/>
    </location>
</feature>
<protein>
    <submittedName>
        <fullName evidence="3">Uncharacterized protein</fullName>
    </submittedName>
</protein>